<evidence type="ECO:0000313" key="2">
    <source>
        <dbReference type="EMBL" id="WVZ12737.1"/>
    </source>
</evidence>
<dbReference type="AlphaFoldDB" id="A0AAQ3S043"/>
<reference evidence="2 3" key="1">
    <citation type="journal article" date="2023" name="Life. Sci Alliance">
        <title>Evolutionary insights into 3D genome organization and epigenetic landscape of Vigna mungo.</title>
        <authorList>
            <person name="Junaid A."/>
            <person name="Singh B."/>
            <person name="Bhatia S."/>
        </authorList>
    </citation>
    <scope>NUCLEOTIDE SEQUENCE [LARGE SCALE GENOMIC DNA]</scope>
    <source>
        <strain evidence="2">Urdbean</strain>
    </source>
</reference>
<dbReference type="EMBL" id="CP144696">
    <property type="protein sequence ID" value="WVZ12737.1"/>
    <property type="molecule type" value="Genomic_DNA"/>
</dbReference>
<evidence type="ECO:0000256" key="1">
    <source>
        <dbReference type="SAM" id="MobiDB-lite"/>
    </source>
</evidence>
<gene>
    <name evidence="2" type="ORF">V8G54_017267</name>
</gene>
<dbReference type="Proteomes" id="UP001374535">
    <property type="component" value="Chromosome 5"/>
</dbReference>
<organism evidence="2 3">
    <name type="scientific">Vigna mungo</name>
    <name type="common">Black gram</name>
    <name type="synonym">Phaseolus mungo</name>
    <dbReference type="NCBI Taxonomy" id="3915"/>
    <lineage>
        <taxon>Eukaryota</taxon>
        <taxon>Viridiplantae</taxon>
        <taxon>Streptophyta</taxon>
        <taxon>Embryophyta</taxon>
        <taxon>Tracheophyta</taxon>
        <taxon>Spermatophyta</taxon>
        <taxon>Magnoliopsida</taxon>
        <taxon>eudicotyledons</taxon>
        <taxon>Gunneridae</taxon>
        <taxon>Pentapetalae</taxon>
        <taxon>rosids</taxon>
        <taxon>fabids</taxon>
        <taxon>Fabales</taxon>
        <taxon>Fabaceae</taxon>
        <taxon>Papilionoideae</taxon>
        <taxon>50 kb inversion clade</taxon>
        <taxon>NPAAA clade</taxon>
        <taxon>indigoferoid/millettioid clade</taxon>
        <taxon>Phaseoleae</taxon>
        <taxon>Vigna</taxon>
    </lineage>
</organism>
<evidence type="ECO:0000313" key="3">
    <source>
        <dbReference type="Proteomes" id="UP001374535"/>
    </source>
</evidence>
<accession>A0AAQ3S043</accession>
<protein>
    <submittedName>
        <fullName evidence="2">Uncharacterized protein</fullName>
    </submittedName>
</protein>
<proteinExistence type="predicted"/>
<keyword evidence="3" id="KW-1185">Reference proteome</keyword>
<name>A0AAQ3S043_VIGMU</name>
<sequence length="122" mass="13136">MWDTDFRASTISATTKCFSMWDTDFLPSSTVIPLAAGDAAVSTKDTDFLPSTNPPAGDPNSKQEVDFLASTNSPPPPPMSTSLLPLPLPPPLKTRVLEILCNQLSELDFLSCPTPCSNSFFL</sequence>
<feature type="region of interest" description="Disordered" evidence="1">
    <location>
        <begin position="44"/>
        <end position="87"/>
    </location>
</feature>